<feature type="domain" description="ABC transporter" evidence="9">
    <location>
        <begin position="360"/>
        <end position="594"/>
    </location>
</feature>
<evidence type="ECO:0000259" key="9">
    <source>
        <dbReference type="PROSITE" id="PS50893"/>
    </source>
</evidence>
<dbReference type="SUPFAM" id="SSF52540">
    <property type="entry name" value="P-loop containing nucleoside triphosphate hydrolases"/>
    <property type="match status" value="1"/>
</dbReference>
<feature type="transmembrane region" description="Helical" evidence="8">
    <location>
        <begin position="79"/>
        <end position="100"/>
    </location>
</feature>
<dbReference type="PROSITE" id="PS00211">
    <property type="entry name" value="ABC_TRANSPORTER_1"/>
    <property type="match status" value="1"/>
</dbReference>
<evidence type="ECO:0000313" key="12">
    <source>
        <dbReference type="Proteomes" id="UP000182427"/>
    </source>
</evidence>
<dbReference type="EMBL" id="LT629690">
    <property type="protein sequence ID" value="SDE78693.1"/>
    <property type="molecule type" value="Genomic_DNA"/>
</dbReference>
<dbReference type="SMART" id="SM00382">
    <property type="entry name" value="AAA"/>
    <property type="match status" value="1"/>
</dbReference>
<evidence type="ECO:0000256" key="2">
    <source>
        <dbReference type="ARBA" id="ARBA00022448"/>
    </source>
</evidence>
<dbReference type="InterPro" id="IPR011527">
    <property type="entry name" value="ABC1_TM_dom"/>
</dbReference>
<dbReference type="InterPro" id="IPR017871">
    <property type="entry name" value="ABC_transporter-like_CS"/>
</dbReference>
<proteinExistence type="predicted"/>
<evidence type="ECO:0000256" key="5">
    <source>
        <dbReference type="ARBA" id="ARBA00022840"/>
    </source>
</evidence>
<comment type="subcellular location">
    <subcellularLocation>
        <location evidence="1">Cell membrane</location>
        <topology evidence="1">Multi-pass membrane protein</topology>
    </subcellularLocation>
</comment>
<dbReference type="InterPro" id="IPR036640">
    <property type="entry name" value="ABC1_TM_sf"/>
</dbReference>
<feature type="transmembrane region" description="Helical" evidence="8">
    <location>
        <begin position="267"/>
        <end position="286"/>
    </location>
</feature>
<organism evidence="11 12">
    <name type="scientific">Terriglobus roseus</name>
    <dbReference type="NCBI Taxonomy" id="392734"/>
    <lineage>
        <taxon>Bacteria</taxon>
        <taxon>Pseudomonadati</taxon>
        <taxon>Acidobacteriota</taxon>
        <taxon>Terriglobia</taxon>
        <taxon>Terriglobales</taxon>
        <taxon>Acidobacteriaceae</taxon>
        <taxon>Terriglobus</taxon>
    </lineage>
</organism>
<keyword evidence="3 8" id="KW-0812">Transmembrane</keyword>
<evidence type="ECO:0000313" key="11">
    <source>
        <dbReference type="EMBL" id="SDE78693.1"/>
    </source>
</evidence>
<dbReference type="PROSITE" id="PS50929">
    <property type="entry name" value="ABC_TM1F"/>
    <property type="match status" value="1"/>
</dbReference>
<dbReference type="CDD" id="cd18564">
    <property type="entry name" value="ABC_6TM_exporter_like"/>
    <property type="match status" value="1"/>
</dbReference>
<reference evidence="11 12" key="1">
    <citation type="submission" date="2016-10" db="EMBL/GenBank/DDBJ databases">
        <authorList>
            <person name="de Groot N.N."/>
        </authorList>
    </citation>
    <scope>NUCLEOTIDE SEQUENCE [LARGE SCALE GENOMIC DNA]</scope>
    <source>
        <strain evidence="11 12">GAS232</strain>
    </source>
</reference>
<keyword evidence="6 8" id="KW-1133">Transmembrane helix</keyword>
<dbReference type="InterPro" id="IPR003439">
    <property type="entry name" value="ABC_transporter-like_ATP-bd"/>
</dbReference>
<keyword evidence="4" id="KW-0547">Nucleotide-binding</keyword>
<name>A0A1G7FS13_9BACT</name>
<dbReference type="Gene3D" id="1.20.1560.10">
    <property type="entry name" value="ABC transporter type 1, transmembrane domain"/>
    <property type="match status" value="1"/>
</dbReference>
<dbReference type="FunFam" id="3.40.50.300:FF:000287">
    <property type="entry name" value="Multidrug ABC transporter ATP-binding protein"/>
    <property type="match status" value="1"/>
</dbReference>
<dbReference type="GO" id="GO:0005524">
    <property type="term" value="F:ATP binding"/>
    <property type="evidence" value="ECO:0007669"/>
    <property type="project" value="UniProtKB-KW"/>
</dbReference>
<dbReference type="PANTHER" id="PTHR43394:SF1">
    <property type="entry name" value="ATP-BINDING CASSETTE SUB-FAMILY B MEMBER 10, MITOCHONDRIAL"/>
    <property type="match status" value="1"/>
</dbReference>
<gene>
    <name evidence="11" type="ORF">SAMN05444167_0431</name>
</gene>
<evidence type="ECO:0000256" key="4">
    <source>
        <dbReference type="ARBA" id="ARBA00022741"/>
    </source>
</evidence>
<dbReference type="InterPro" id="IPR027417">
    <property type="entry name" value="P-loop_NTPase"/>
</dbReference>
<feature type="transmembrane region" description="Helical" evidence="8">
    <location>
        <begin position="183"/>
        <end position="201"/>
    </location>
</feature>
<dbReference type="PROSITE" id="PS50893">
    <property type="entry name" value="ABC_TRANSPORTER_2"/>
    <property type="match status" value="1"/>
</dbReference>
<keyword evidence="5 11" id="KW-0067">ATP-binding</keyword>
<dbReference type="Pfam" id="PF00664">
    <property type="entry name" value="ABC_membrane"/>
    <property type="match status" value="1"/>
</dbReference>
<keyword evidence="12" id="KW-1185">Reference proteome</keyword>
<dbReference type="Proteomes" id="UP000182427">
    <property type="component" value="Chromosome I"/>
</dbReference>
<evidence type="ECO:0000256" key="8">
    <source>
        <dbReference type="SAM" id="Phobius"/>
    </source>
</evidence>
<evidence type="ECO:0000259" key="10">
    <source>
        <dbReference type="PROSITE" id="PS50929"/>
    </source>
</evidence>
<keyword evidence="2" id="KW-0813">Transport</keyword>
<accession>A0A1G7FS13</accession>
<dbReference type="GO" id="GO:0015421">
    <property type="term" value="F:ABC-type oligopeptide transporter activity"/>
    <property type="evidence" value="ECO:0007669"/>
    <property type="project" value="TreeGrafter"/>
</dbReference>
<sequence length="606" mass="67314">MAVDNNQQPDRQLKIKDLLRPHRRALILGLAAIAGESIADVAQPWPLKIVLDNVIAKKESHGWLFALIKRTVGTEPHQILLFACGAVVFIAMVDAFCSYWEKYTTTSVGQWVTHDLRRKLYAQVQRLSLSYHDTSKTGDLISRVTTDIDSIQSFIVSGLLSILVDIATILGMIGVLFYLSWKLTLIALAVVPILFAIVYTYTRRVKKASREVRKQEGKMISVVQEVLGSIRVVKAFSREEYELHRLEGESLETVEASLRARTLKAKLVPIVNIVTAIGTCLVLYFGGNLALDSDMTGGKIYIFIAYIVSMYKPMQDISKIMDSYSKADIGYERIKEIIGNNNEMRDVPGARPLRVVEGRISLEHVNFSYDGEHEILHDITLNADPGCVVALVGPTGSGKTTIINLIARFYEAQSGTVRIDGQDVTKVQQGSLREQLSFVLQDTVLFSGSIWDNIAYGRPEASHAEIVAAAEAANATEFIDNLPHKYDTVVGERGILLSGGQRQRIAIARAMVRNSRILILDEPTSALDANTEHLVFEALDRLMENKTVIVIAHRLATVRKANNIYVIQDGRVVESGTHDQLVKAGGLYQELNDLQNNEEERSALLT</sequence>
<evidence type="ECO:0000256" key="7">
    <source>
        <dbReference type="ARBA" id="ARBA00023136"/>
    </source>
</evidence>
<protein>
    <submittedName>
        <fullName evidence="11">ATP-binding cassette, subfamily B, MsbA</fullName>
    </submittedName>
</protein>
<dbReference type="Pfam" id="PF00005">
    <property type="entry name" value="ABC_tran"/>
    <property type="match status" value="1"/>
</dbReference>
<dbReference type="Gene3D" id="3.40.50.300">
    <property type="entry name" value="P-loop containing nucleotide triphosphate hydrolases"/>
    <property type="match status" value="1"/>
</dbReference>
<dbReference type="InterPro" id="IPR003593">
    <property type="entry name" value="AAA+_ATPase"/>
</dbReference>
<dbReference type="SUPFAM" id="SSF90123">
    <property type="entry name" value="ABC transporter transmembrane region"/>
    <property type="match status" value="1"/>
</dbReference>
<dbReference type="GO" id="GO:0005886">
    <property type="term" value="C:plasma membrane"/>
    <property type="evidence" value="ECO:0007669"/>
    <property type="project" value="UniProtKB-SubCell"/>
</dbReference>
<dbReference type="InterPro" id="IPR039421">
    <property type="entry name" value="Type_1_exporter"/>
</dbReference>
<dbReference type="PANTHER" id="PTHR43394">
    <property type="entry name" value="ATP-DEPENDENT PERMEASE MDL1, MITOCHONDRIAL"/>
    <property type="match status" value="1"/>
</dbReference>
<feature type="domain" description="ABC transmembrane type-1" evidence="10">
    <location>
        <begin position="27"/>
        <end position="326"/>
    </location>
</feature>
<evidence type="ECO:0000256" key="1">
    <source>
        <dbReference type="ARBA" id="ARBA00004651"/>
    </source>
</evidence>
<dbReference type="AlphaFoldDB" id="A0A1G7FS13"/>
<evidence type="ECO:0000256" key="3">
    <source>
        <dbReference type="ARBA" id="ARBA00022692"/>
    </source>
</evidence>
<dbReference type="GO" id="GO:0016887">
    <property type="term" value="F:ATP hydrolysis activity"/>
    <property type="evidence" value="ECO:0007669"/>
    <property type="project" value="InterPro"/>
</dbReference>
<feature type="transmembrane region" description="Helical" evidence="8">
    <location>
        <begin position="153"/>
        <end position="177"/>
    </location>
</feature>
<dbReference type="OrthoDB" id="9762778at2"/>
<evidence type="ECO:0000256" key="6">
    <source>
        <dbReference type="ARBA" id="ARBA00022989"/>
    </source>
</evidence>
<keyword evidence="7 8" id="KW-0472">Membrane</keyword>